<protein>
    <submittedName>
        <fullName evidence="5">Leu/Phe-tRNA protein transferase, putative</fullName>
        <ecNumber evidence="5">2.3.2.6</ecNumber>
    </submittedName>
</protein>
<feature type="compositionally biased region" description="Acidic residues" evidence="4">
    <location>
        <begin position="41"/>
        <end position="57"/>
    </location>
</feature>
<proteinExistence type="predicted"/>
<keyword evidence="3 5" id="KW-0012">Acyltransferase</keyword>
<keyword evidence="2 5" id="KW-0808">Transferase</keyword>
<dbReference type="SUPFAM" id="SSF55729">
    <property type="entry name" value="Acyl-CoA N-acyltransferases (Nat)"/>
    <property type="match status" value="1"/>
</dbReference>
<dbReference type="EMBL" id="LT608183">
    <property type="protein sequence ID" value="SCM00548.1"/>
    <property type="molecule type" value="Genomic_DNA"/>
</dbReference>
<keyword evidence="1" id="KW-0963">Cytoplasm</keyword>
<name>A0A1C6XA66_PLACE</name>
<evidence type="ECO:0000313" key="6">
    <source>
        <dbReference type="Proteomes" id="UP000507536"/>
    </source>
</evidence>
<evidence type="ECO:0000313" key="5">
    <source>
        <dbReference type="EMBL" id="SCM00548.1"/>
    </source>
</evidence>
<dbReference type="AlphaFoldDB" id="A0A1C6XA66"/>
<gene>
    <name evidence="5" type="ORF">PCHDS_000041900</name>
</gene>
<feature type="compositionally biased region" description="Acidic residues" evidence="4">
    <location>
        <begin position="7"/>
        <end position="17"/>
    </location>
</feature>
<feature type="region of interest" description="Disordered" evidence="4">
    <location>
        <begin position="1"/>
        <end position="72"/>
    </location>
</feature>
<organism evidence="5 6">
    <name type="scientific">Plasmodium chabaudi adami</name>
    <dbReference type="NCBI Taxonomy" id="5826"/>
    <lineage>
        <taxon>Eukaryota</taxon>
        <taxon>Sar</taxon>
        <taxon>Alveolata</taxon>
        <taxon>Apicomplexa</taxon>
        <taxon>Aconoidasida</taxon>
        <taxon>Haemosporida</taxon>
        <taxon>Plasmodiidae</taxon>
        <taxon>Plasmodium</taxon>
        <taxon>Plasmodium (Vinckeia)</taxon>
    </lineage>
</organism>
<evidence type="ECO:0000256" key="3">
    <source>
        <dbReference type="ARBA" id="ARBA00023315"/>
    </source>
</evidence>
<evidence type="ECO:0000256" key="1">
    <source>
        <dbReference type="ARBA" id="ARBA00022490"/>
    </source>
</evidence>
<dbReference type="Gene3D" id="3.40.630.70">
    <property type="entry name" value="Leucyl/phenylalanyl-tRNA-protein transferase, C-terminal domain"/>
    <property type="match status" value="1"/>
</dbReference>
<dbReference type="PANTHER" id="PTHR30098:SF2">
    <property type="entry name" value="LEUCYL_PHENYLALANYL-TRNA--PROTEIN TRANSFERASE"/>
    <property type="match status" value="1"/>
</dbReference>
<dbReference type="InterPro" id="IPR042203">
    <property type="entry name" value="Leu/Phe-tRNA_Trfase_C"/>
</dbReference>
<dbReference type="GO" id="GO:0030163">
    <property type="term" value="P:protein catabolic process"/>
    <property type="evidence" value="ECO:0007669"/>
    <property type="project" value="InterPro"/>
</dbReference>
<dbReference type="EC" id="2.3.2.6" evidence="5"/>
<dbReference type="InterPro" id="IPR016181">
    <property type="entry name" value="Acyl_CoA_acyltransferase"/>
</dbReference>
<dbReference type="PANTHER" id="PTHR30098">
    <property type="entry name" value="LEUCYL/PHENYLALANYL-TRNA--PROTEIN TRANSFERASE"/>
    <property type="match status" value="1"/>
</dbReference>
<dbReference type="GO" id="GO:0008914">
    <property type="term" value="F:leucyl-tRNA--protein transferase activity"/>
    <property type="evidence" value="ECO:0007669"/>
    <property type="project" value="UniProtKB-EC"/>
</dbReference>
<sequence>MRIEEMKGDEEIEDVENDGNQYKDVENCENQYKGVENDGNQYEDVESDEVQYEDDSSPENNNTISSGDDKNTNIDDNININKIAAIMSIKEPETLTKIFNLMKANNCLSYYPLLTPYHNIEKLVDMLLEENYEYENTWCVHYHASFICRLFYEGFIPVASKQKVQIIENLEPKIYKEYLLIPKIHFIRSCMHPSEIHISKKVKKKCKQFYITINKDFDGVVKGIVEKHGQNWLYPFIQEEFKKIFEKKVNYKNVQMHSVELWCEDELVAGELGNTVGSIYSSLTGFQRKSSAGTIQLCALAKLLEHQKFQLWDLGMLLPYKKEIGSKEISMKEFFERHRKFKYIDAEFKVPYTDKLNCAVLIRGVDPSDPTIQPNQPNPT</sequence>
<accession>A0A1C6XA66</accession>
<dbReference type="Proteomes" id="UP000507536">
    <property type="component" value="Chromosome 3"/>
</dbReference>
<dbReference type="GO" id="GO:0005737">
    <property type="term" value="C:cytoplasm"/>
    <property type="evidence" value="ECO:0007669"/>
    <property type="project" value="TreeGrafter"/>
</dbReference>
<evidence type="ECO:0000256" key="4">
    <source>
        <dbReference type="SAM" id="MobiDB-lite"/>
    </source>
</evidence>
<evidence type="ECO:0000256" key="2">
    <source>
        <dbReference type="ARBA" id="ARBA00022679"/>
    </source>
</evidence>
<dbReference type="FunFam" id="3.40.630.70:FF:000002">
    <property type="entry name" value="Leu/Phe-tRNA protein transferase"/>
    <property type="match status" value="1"/>
</dbReference>
<dbReference type="Pfam" id="PF03588">
    <property type="entry name" value="Leu_Phe_trans"/>
    <property type="match status" value="1"/>
</dbReference>
<dbReference type="InterPro" id="IPR004616">
    <property type="entry name" value="Leu/Phe-tRNA_Trfase"/>
</dbReference>
<reference evidence="5 6" key="1">
    <citation type="submission" date="2016-08" db="EMBL/GenBank/DDBJ databases">
        <authorList>
            <consortium name="Pathogen Informatics"/>
        </authorList>
    </citation>
    <scope>NUCLEOTIDE SEQUENCE [LARGE SCALE GENOMIC DNA]</scope>
    <source>
        <strain evidence="5 6">DS</strain>
    </source>
</reference>